<name>M2NI06_9PSEU</name>
<dbReference type="InterPro" id="IPR036890">
    <property type="entry name" value="HATPase_C_sf"/>
</dbReference>
<evidence type="ECO:0000313" key="1">
    <source>
        <dbReference type="EMBL" id="EMD21779.1"/>
    </source>
</evidence>
<sequence length="89" mass="9831">MEVPALVQVRRWASRTLGAVGDAQVADVQLVATQLIPNAYDHEDGSLRIEMSYTPVVCRIRIEVDDLIRRDTAGLRGRGMVLIGRLADT</sequence>
<dbReference type="EMBL" id="ANMG01000119">
    <property type="protein sequence ID" value="EMD21779.1"/>
    <property type="molecule type" value="Genomic_DNA"/>
</dbReference>
<gene>
    <name evidence="1" type="ORF">C791_0817</name>
</gene>
<comment type="caution">
    <text evidence="1">The sequence shown here is derived from an EMBL/GenBank/DDBJ whole genome shotgun (WGS) entry which is preliminary data.</text>
</comment>
<reference evidence="1 2" key="1">
    <citation type="submission" date="2012-10" db="EMBL/GenBank/DDBJ databases">
        <title>Genome assembly of Amycolatopsis azurea DSM 43854.</title>
        <authorList>
            <person name="Khatri I."/>
            <person name="Kaur I."/>
            <person name="Subramanian S."/>
            <person name="Mayilraj S."/>
        </authorList>
    </citation>
    <scope>NUCLEOTIDE SEQUENCE [LARGE SCALE GENOMIC DNA]</scope>
    <source>
        <strain evidence="1 2">DSM 43854</strain>
    </source>
</reference>
<dbReference type="AlphaFoldDB" id="M2NI06"/>
<evidence type="ECO:0008006" key="3">
    <source>
        <dbReference type="Google" id="ProtNLM"/>
    </source>
</evidence>
<organism evidence="1 2">
    <name type="scientific">Amycolatopsis azurea DSM 43854</name>
    <dbReference type="NCBI Taxonomy" id="1238180"/>
    <lineage>
        <taxon>Bacteria</taxon>
        <taxon>Bacillati</taxon>
        <taxon>Actinomycetota</taxon>
        <taxon>Actinomycetes</taxon>
        <taxon>Pseudonocardiales</taxon>
        <taxon>Pseudonocardiaceae</taxon>
        <taxon>Amycolatopsis</taxon>
    </lineage>
</organism>
<proteinExistence type="predicted"/>
<dbReference type="Gene3D" id="3.30.565.10">
    <property type="entry name" value="Histidine kinase-like ATPase, C-terminal domain"/>
    <property type="match status" value="1"/>
</dbReference>
<accession>M2NI06</accession>
<dbReference type="Proteomes" id="UP000014137">
    <property type="component" value="Unassembled WGS sequence"/>
</dbReference>
<dbReference type="RefSeq" id="WP_005168260.1">
    <property type="nucleotide sequence ID" value="NZ_ANMG01000119.1"/>
</dbReference>
<dbReference type="PATRIC" id="fig|1238180.3.peg.8469"/>
<evidence type="ECO:0000313" key="2">
    <source>
        <dbReference type="Proteomes" id="UP000014137"/>
    </source>
</evidence>
<protein>
    <recommendedName>
        <fullName evidence="3">Histidine kinase/HSP90-like ATPase domain-containing protein</fullName>
    </recommendedName>
</protein>
<dbReference type="SUPFAM" id="SSF55874">
    <property type="entry name" value="ATPase domain of HSP90 chaperone/DNA topoisomerase II/histidine kinase"/>
    <property type="match status" value="1"/>
</dbReference>